<feature type="domain" description="ABC transmembrane type-1" evidence="9">
    <location>
        <begin position="651"/>
        <end position="875"/>
    </location>
</feature>
<dbReference type="EMBL" id="JBHTAS010000001">
    <property type="protein sequence ID" value="MFC7141143.1"/>
    <property type="molecule type" value="Genomic_DNA"/>
</dbReference>
<comment type="subcellular location">
    <subcellularLocation>
        <location evidence="1 8">Cell membrane</location>
        <topology evidence="1 8">Multi-pass membrane protein</topology>
    </subcellularLocation>
</comment>
<evidence type="ECO:0000256" key="1">
    <source>
        <dbReference type="ARBA" id="ARBA00004651"/>
    </source>
</evidence>
<dbReference type="RefSeq" id="WP_274322231.1">
    <property type="nucleotide sequence ID" value="NZ_CP118158.1"/>
</dbReference>
<keyword evidence="4 8" id="KW-1003">Cell membrane</keyword>
<feature type="transmembrane region" description="Helical" evidence="8">
    <location>
        <begin position="720"/>
        <end position="739"/>
    </location>
</feature>
<feature type="transmembrane region" description="Helical" evidence="8">
    <location>
        <begin position="585"/>
        <end position="604"/>
    </location>
</feature>
<comment type="caution">
    <text evidence="8">Lacks conserved residue(s) required for the propagation of feature annotation.</text>
</comment>
<evidence type="ECO:0000256" key="3">
    <source>
        <dbReference type="ARBA" id="ARBA00022448"/>
    </source>
</evidence>
<name>A0ABD5Y161_9EURY</name>
<feature type="transmembrane region" description="Helical" evidence="8">
    <location>
        <begin position="695"/>
        <end position="713"/>
    </location>
</feature>
<dbReference type="Gene3D" id="1.10.3720.10">
    <property type="entry name" value="MetI-like"/>
    <property type="match status" value="1"/>
</dbReference>
<dbReference type="PROSITE" id="PS50928">
    <property type="entry name" value="ABC_TM1"/>
    <property type="match status" value="1"/>
</dbReference>
<protein>
    <recommendedName>
        <fullName evidence="8">Phosphate transport system permease protein PstA</fullName>
    </recommendedName>
</protein>
<evidence type="ECO:0000313" key="11">
    <source>
        <dbReference type="Proteomes" id="UP001596432"/>
    </source>
</evidence>
<feature type="transmembrane region" description="Helical" evidence="8">
    <location>
        <begin position="36"/>
        <end position="56"/>
    </location>
</feature>
<feature type="transmembrane region" description="Helical" evidence="8">
    <location>
        <begin position="156"/>
        <end position="182"/>
    </location>
</feature>
<keyword evidence="11" id="KW-1185">Reference proteome</keyword>
<evidence type="ECO:0000256" key="8">
    <source>
        <dbReference type="RuleBase" id="RU363043"/>
    </source>
</evidence>
<comment type="similarity">
    <text evidence="2 8">Belongs to the binding-protein-dependent transport system permease family. CysTW subfamily.</text>
</comment>
<accession>A0ABD5Y161</accession>
<evidence type="ECO:0000256" key="6">
    <source>
        <dbReference type="ARBA" id="ARBA00022989"/>
    </source>
</evidence>
<dbReference type="GeneID" id="78821452"/>
<feature type="transmembrane region" description="Helical" evidence="8">
    <location>
        <begin position="450"/>
        <end position="470"/>
    </location>
</feature>
<dbReference type="PANTHER" id="PTHR43470">
    <property type="entry name" value="PHOSPHATE TRANSPORT SYSTEM PERMEASE PROTEIN PSTA-RELATED"/>
    <property type="match status" value="1"/>
</dbReference>
<feature type="transmembrane region" description="Helical" evidence="8">
    <location>
        <begin position="282"/>
        <end position="309"/>
    </location>
</feature>
<feature type="transmembrane region" description="Helical" evidence="8">
    <location>
        <begin position="251"/>
        <end position="270"/>
    </location>
</feature>
<dbReference type="InterPro" id="IPR005672">
    <property type="entry name" value="Phosphate_PstA"/>
</dbReference>
<feature type="transmembrane region" description="Helical" evidence="8">
    <location>
        <begin position="125"/>
        <end position="144"/>
    </location>
</feature>
<feature type="transmembrane region" description="Helical" evidence="8">
    <location>
        <begin position="68"/>
        <end position="88"/>
    </location>
</feature>
<feature type="transmembrane region" description="Helical" evidence="8">
    <location>
        <begin position="315"/>
        <end position="340"/>
    </location>
</feature>
<dbReference type="NCBIfam" id="TIGR00974">
    <property type="entry name" value="3a0107s02c"/>
    <property type="match status" value="1"/>
</dbReference>
<keyword evidence="3" id="KW-0813">Transport</keyword>
<feature type="transmembrane region" description="Helical" evidence="8">
    <location>
        <begin position="482"/>
        <end position="506"/>
    </location>
</feature>
<dbReference type="Pfam" id="PF00528">
    <property type="entry name" value="BPD_transp_1"/>
    <property type="match status" value="1"/>
</dbReference>
<dbReference type="CDD" id="cd06261">
    <property type="entry name" value="TM_PBP2"/>
    <property type="match status" value="1"/>
</dbReference>
<dbReference type="PANTHER" id="PTHR43470:SF3">
    <property type="entry name" value="PHOSPHATE TRANSPORT SYSTEM PERMEASE PROTEIN PSTA-RELATED"/>
    <property type="match status" value="1"/>
</dbReference>
<organism evidence="10 11">
    <name type="scientific">Halosimplex aquaticum</name>
    <dbReference type="NCBI Taxonomy" id="3026162"/>
    <lineage>
        <taxon>Archaea</taxon>
        <taxon>Methanobacteriati</taxon>
        <taxon>Methanobacteriota</taxon>
        <taxon>Stenosarchaea group</taxon>
        <taxon>Halobacteria</taxon>
        <taxon>Halobacteriales</taxon>
        <taxon>Haloarculaceae</taxon>
        <taxon>Halosimplex</taxon>
    </lineage>
</organism>
<comment type="caution">
    <text evidence="10">The sequence shown here is derived from an EMBL/GenBank/DDBJ whole genome shotgun (WGS) entry which is preliminary data.</text>
</comment>
<evidence type="ECO:0000259" key="9">
    <source>
        <dbReference type="PROSITE" id="PS50928"/>
    </source>
</evidence>
<feature type="transmembrane region" description="Helical" evidence="8">
    <location>
        <begin position="188"/>
        <end position="206"/>
    </location>
</feature>
<feature type="transmembrane region" description="Helical" evidence="8">
    <location>
        <begin position="858"/>
        <end position="882"/>
    </location>
</feature>
<reference evidence="10 11" key="1">
    <citation type="journal article" date="2019" name="Int. J. Syst. Evol. Microbiol.">
        <title>The Global Catalogue of Microorganisms (GCM) 10K type strain sequencing project: providing services to taxonomists for standard genome sequencing and annotation.</title>
        <authorList>
            <consortium name="The Broad Institute Genomics Platform"/>
            <consortium name="The Broad Institute Genome Sequencing Center for Infectious Disease"/>
            <person name="Wu L."/>
            <person name="Ma J."/>
        </authorList>
    </citation>
    <scope>NUCLEOTIDE SEQUENCE [LARGE SCALE GENOMIC DNA]</scope>
    <source>
        <strain evidence="10 11">XZYJT29</strain>
    </source>
</reference>
<evidence type="ECO:0000256" key="2">
    <source>
        <dbReference type="ARBA" id="ARBA00007069"/>
    </source>
</evidence>
<dbReference type="GO" id="GO:0005886">
    <property type="term" value="C:plasma membrane"/>
    <property type="evidence" value="ECO:0007669"/>
    <property type="project" value="UniProtKB-SubCell"/>
</dbReference>
<feature type="transmembrane region" description="Helical" evidence="8">
    <location>
        <begin position="651"/>
        <end position="675"/>
    </location>
</feature>
<evidence type="ECO:0000256" key="4">
    <source>
        <dbReference type="ARBA" id="ARBA00022475"/>
    </source>
</evidence>
<evidence type="ECO:0000313" key="10">
    <source>
        <dbReference type="EMBL" id="MFC7141143.1"/>
    </source>
</evidence>
<dbReference type="InterPro" id="IPR000515">
    <property type="entry name" value="MetI-like"/>
</dbReference>
<dbReference type="AlphaFoldDB" id="A0ABD5Y161"/>
<dbReference type="Proteomes" id="UP001596432">
    <property type="component" value="Unassembled WGS sequence"/>
</dbReference>
<keyword evidence="6 8" id="KW-1133">Transmembrane helix</keyword>
<feature type="transmembrane region" description="Helical" evidence="8">
    <location>
        <begin position="100"/>
        <end position="119"/>
    </location>
</feature>
<keyword evidence="5 8" id="KW-0812">Transmembrane</keyword>
<feature type="transmembrane region" description="Helical" evidence="8">
    <location>
        <begin position="403"/>
        <end position="429"/>
    </location>
</feature>
<gene>
    <name evidence="10" type="primary">pstA</name>
    <name evidence="10" type="ORF">ACFQMA_15065</name>
</gene>
<dbReference type="SUPFAM" id="SSF161098">
    <property type="entry name" value="MetI-like"/>
    <property type="match status" value="1"/>
</dbReference>
<feature type="transmembrane region" description="Helical" evidence="8">
    <location>
        <begin position="518"/>
        <end position="539"/>
    </location>
</feature>
<feature type="transmembrane region" description="Helical" evidence="8">
    <location>
        <begin position="361"/>
        <end position="383"/>
    </location>
</feature>
<feature type="transmembrane region" description="Helical" evidence="8">
    <location>
        <begin position="551"/>
        <end position="573"/>
    </location>
</feature>
<evidence type="ECO:0000256" key="5">
    <source>
        <dbReference type="ARBA" id="ARBA00022692"/>
    </source>
</evidence>
<evidence type="ECO:0000256" key="7">
    <source>
        <dbReference type="ARBA" id="ARBA00023136"/>
    </source>
</evidence>
<feature type="transmembrane region" description="Helical" evidence="8">
    <location>
        <begin position="218"/>
        <end position="239"/>
    </location>
</feature>
<keyword evidence="7 8" id="KW-0472">Membrane</keyword>
<sequence>MSDATESARRSPADTGRRASLVNAESNAYDRGLDGVIALGVVSFALGLLSLVDLVALDASGAALGRSLLVLLAVAVGGIGAVGVASWANVVPVTSDRVRGIALGVLVATAALAVVAFAVDVRLATLLGVIMLVEAAGVLAAGFASRTGAVDTSPDASAGLLAGLSFAVVGALFGGAVGGSLVGFGSPAWIVVALAAAIGLGAVTIFPREDIGSTLPPALIVGALGAVITAALIGVGWQWDPTSIDGGFTGGAVVPLFVVLGAILSSWAAAKCRAGFGARGRQYGAFLVIDLTAALLICVMVAIVAFVTIKGVGYALHGFTIGALSALVLLTPALVFAVSFARTPAGGTDWHPGARHLVRTLPLALVGAAAAVLAGALATGSALRYPFTYTVQVNRQPKVLDTAVAVTAEPAVGSLLLAGVGAVLSTIFYRRYGSLRDVGTATAVDERLRRAVPAAVGALLALAGLFVLVGPTPLGLPLAGTLGLALVAAGAAGAFALSVAPLAALALGDGGATERAPLAVTGVFGGLGLLVATVVLQTASGAVPSVGPAAIVPGVALAGAAASAAFALLVGLARQSVDESLPRRLLGEAGTLGLVGATGFAAIAGLHVQLVGSSFTALGVTISTAGTLSWPMTMQAYIPLGAEPGGIMPAVVGTVWLVVGATLFAVPLGVGAAVFLTEYAEQGAFTAVVEVATNALWSTPSVVFGLFGAAFLVPRLGGDTSLAAGMLVLGFMLLPLVLITSREAILAVPDEYRDASAALGATQWQTIRSVVLPASMPGVITGTILGVGRVAGETAPLILVLGSTLNATESVHVLQGFQFVGHPPFVTNPELLSASASLPTQVWAVIAAGVSGSPSMGWATAFVLLTVVLTFYAVGITARSYFRAKINYE</sequence>
<proteinExistence type="inferred from homology"/>
<dbReference type="InterPro" id="IPR035906">
    <property type="entry name" value="MetI-like_sf"/>
</dbReference>